<accession>A0ABS4GH47</accession>
<dbReference type="EMBL" id="JAGGKS010000008">
    <property type="protein sequence ID" value="MBP1926877.1"/>
    <property type="molecule type" value="Genomic_DNA"/>
</dbReference>
<reference evidence="1 2" key="1">
    <citation type="submission" date="2021-03" db="EMBL/GenBank/DDBJ databases">
        <title>Genomic Encyclopedia of Type Strains, Phase IV (KMG-IV): sequencing the most valuable type-strain genomes for metagenomic binning, comparative biology and taxonomic classification.</title>
        <authorList>
            <person name="Goeker M."/>
        </authorList>
    </citation>
    <scope>NUCLEOTIDE SEQUENCE [LARGE SCALE GENOMIC DNA]</scope>
    <source>
        <strain evidence="1 2">DSM 24004</strain>
    </source>
</reference>
<evidence type="ECO:0000313" key="1">
    <source>
        <dbReference type="EMBL" id="MBP1926877.1"/>
    </source>
</evidence>
<dbReference type="Proteomes" id="UP001519342">
    <property type="component" value="Unassembled WGS sequence"/>
</dbReference>
<sequence length="70" mass="7670">MIKAQIPIGNIVEDFKVGNTHIMICDDDCRDKTPEDKARAIKRMEVIAANAIAAGKYKPKNNQELSGGNV</sequence>
<organism evidence="1 2">
    <name type="scientific">Sedimentibacter acidaminivorans</name>
    <dbReference type="NCBI Taxonomy" id="913099"/>
    <lineage>
        <taxon>Bacteria</taxon>
        <taxon>Bacillati</taxon>
        <taxon>Bacillota</taxon>
        <taxon>Tissierellia</taxon>
        <taxon>Sedimentibacter</taxon>
    </lineage>
</organism>
<dbReference type="RefSeq" id="WP_209512594.1">
    <property type="nucleotide sequence ID" value="NZ_JAGGKS010000008.1"/>
</dbReference>
<comment type="caution">
    <text evidence="1">The sequence shown here is derived from an EMBL/GenBank/DDBJ whole genome shotgun (WGS) entry which is preliminary data.</text>
</comment>
<keyword evidence="2" id="KW-1185">Reference proteome</keyword>
<proteinExistence type="predicted"/>
<evidence type="ECO:0000313" key="2">
    <source>
        <dbReference type="Proteomes" id="UP001519342"/>
    </source>
</evidence>
<gene>
    <name evidence="1" type="ORF">J2Z76_002747</name>
</gene>
<protein>
    <submittedName>
        <fullName evidence="1">Uncharacterized protein</fullName>
    </submittedName>
</protein>
<name>A0ABS4GH47_9FIRM</name>